<reference evidence="2 3" key="1">
    <citation type="submission" date="2016-04" db="EMBL/GenBank/DDBJ databases">
        <title>Complete genome sequence of Fictibacillus phosphorivorans G25-29, a strain toxic to nematodes.</title>
        <authorList>
            <person name="Zheng Z."/>
        </authorList>
    </citation>
    <scope>NUCLEOTIDE SEQUENCE [LARGE SCALE GENOMIC DNA]</scope>
    <source>
        <strain evidence="2 3">G25-29</strain>
    </source>
</reference>
<keyword evidence="1" id="KW-0812">Transmembrane</keyword>
<dbReference type="Proteomes" id="UP000076623">
    <property type="component" value="Chromosome"/>
</dbReference>
<keyword evidence="3" id="KW-1185">Reference proteome</keyword>
<dbReference type="InterPro" id="IPR019690">
    <property type="entry name" value="DUF2569"/>
</dbReference>
<name>A0A160IRJ2_9BACL</name>
<gene>
    <name evidence="2" type="ORF">ABE65_019720</name>
</gene>
<organism evidence="2 3">
    <name type="scientific">Fictibacillus phosphorivorans</name>
    <dbReference type="NCBI Taxonomy" id="1221500"/>
    <lineage>
        <taxon>Bacteria</taxon>
        <taxon>Bacillati</taxon>
        <taxon>Bacillota</taxon>
        <taxon>Bacilli</taxon>
        <taxon>Bacillales</taxon>
        <taxon>Fictibacillaceae</taxon>
        <taxon>Fictibacillus</taxon>
    </lineage>
</organism>
<proteinExistence type="predicted"/>
<evidence type="ECO:0008006" key="4">
    <source>
        <dbReference type="Google" id="ProtNLM"/>
    </source>
</evidence>
<dbReference type="STRING" id="1221500.ABE65_019720"/>
<evidence type="ECO:0000313" key="3">
    <source>
        <dbReference type="Proteomes" id="UP000076623"/>
    </source>
</evidence>
<sequence>MKTQPKQKEDLKGLGGWLILVGVGLILALPYKLDAVQVGFHAIRGYEFKSLLLKYVVYGEFIFNIGLIGLNVYLLYLFFTKKKAFVKTWIFLLQISLVFAVLIDLLLLFVEEINTETPFVNSASALLAFIIWSTYAKKSWRVQNTFIN</sequence>
<keyword evidence="1" id="KW-0472">Membrane</keyword>
<dbReference type="EMBL" id="CP015378">
    <property type="protein sequence ID" value="ANC78907.1"/>
    <property type="molecule type" value="Genomic_DNA"/>
</dbReference>
<feature type="transmembrane region" description="Helical" evidence="1">
    <location>
        <begin position="12"/>
        <end position="31"/>
    </location>
</feature>
<feature type="transmembrane region" description="Helical" evidence="1">
    <location>
        <begin position="116"/>
        <end position="135"/>
    </location>
</feature>
<dbReference type="KEGG" id="fpn:ABE65_019720"/>
<dbReference type="Pfam" id="PF10754">
    <property type="entry name" value="DUF2569"/>
    <property type="match status" value="1"/>
</dbReference>
<evidence type="ECO:0000256" key="1">
    <source>
        <dbReference type="SAM" id="Phobius"/>
    </source>
</evidence>
<dbReference type="RefSeq" id="WP_066398780.1">
    <property type="nucleotide sequence ID" value="NZ_CP015378.1"/>
</dbReference>
<feature type="transmembrane region" description="Helical" evidence="1">
    <location>
        <begin position="91"/>
        <end position="110"/>
    </location>
</feature>
<evidence type="ECO:0000313" key="2">
    <source>
        <dbReference type="EMBL" id="ANC78907.1"/>
    </source>
</evidence>
<dbReference type="AlphaFoldDB" id="A0A160IRJ2"/>
<keyword evidence="1" id="KW-1133">Transmembrane helix</keyword>
<accession>A0A160IRJ2</accession>
<feature type="transmembrane region" description="Helical" evidence="1">
    <location>
        <begin position="55"/>
        <end position="79"/>
    </location>
</feature>
<protein>
    <recommendedName>
        <fullName evidence="4">DUF2569 domain-containing protein</fullName>
    </recommendedName>
</protein>